<evidence type="ECO:0000256" key="4">
    <source>
        <dbReference type="ARBA" id="ARBA00022692"/>
    </source>
</evidence>
<feature type="domain" description="ABC transmembrane type-1" evidence="8">
    <location>
        <begin position="69"/>
        <end position="246"/>
    </location>
</feature>
<dbReference type="PROSITE" id="PS50928">
    <property type="entry name" value="ABC_TM1"/>
    <property type="match status" value="1"/>
</dbReference>
<dbReference type="HOGENOM" id="CLU_046113_1_4_5"/>
<proteinExistence type="inferred from homology"/>
<dbReference type="InterPro" id="IPR035906">
    <property type="entry name" value="MetI-like_sf"/>
</dbReference>
<dbReference type="GO" id="GO:0055085">
    <property type="term" value="P:transmembrane transport"/>
    <property type="evidence" value="ECO:0007669"/>
    <property type="project" value="InterPro"/>
</dbReference>
<keyword evidence="2 7" id="KW-0813">Transport</keyword>
<feature type="transmembrane region" description="Helical" evidence="7">
    <location>
        <begin position="227"/>
        <end position="246"/>
    </location>
</feature>
<gene>
    <name evidence="9" type="ORF">IE4771_PE00143</name>
</gene>
<dbReference type="KEGG" id="rei:IE4771_PE00143"/>
<dbReference type="Gene3D" id="1.10.3720.10">
    <property type="entry name" value="MetI-like"/>
    <property type="match status" value="1"/>
</dbReference>
<organism evidence="9 10">
    <name type="scientific">Rhizobium etli bv. mimosae str. IE4771</name>
    <dbReference type="NCBI Taxonomy" id="1432050"/>
    <lineage>
        <taxon>Bacteria</taxon>
        <taxon>Pseudomonadati</taxon>
        <taxon>Pseudomonadota</taxon>
        <taxon>Alphaproteobacteria</taxon>
        <taxon>Hyphomicrobiales</taxon>
        <taxon>Rhizobiaceae</taxon>
        <taxon>Rhizobium/Agrobacterium group</taxon>
        <taxon>Rhizobium</taxon>
    </lineage>
</organism>
<feature type="transmembrane region" description="Helical" evidence="7">
    <location>
        <begin position="171"/>
        <end position="192"/>
    </location>
</feature>
<reference evidence="9 10" key="1">
    <citation type="submission" date="2013-12" db="EMBL/GenBank/DDBJ databases">
        <title>Complete genome sequence of Rhizobium etli bv. mimosae IE4771.</title>
        <authorList>
            <person name="Bustos P."/>
            <person name="Santamaria R.I."/>
            <person name="Lozano L."/>
            <person name="Ormeno-Orrillo E."/>
            <person name="Rogel M.A."/>
            <person name="Romero D."/>
            <person name="Cevallos M.A."/>
            <person name="Martinez-Romero E."/>
            <person name="Gonzalez V."/>
        </authorList>
    </citation>
    <scope>NUCLEOTIDE SEQUENCE [LARGE SCALE GENOMIC DNA]</scope>
    <source>
        <strain evidence="9 10">IE4771</strain>
        <plasmid evidence="10">Plasmid pRetIE4771e</plasmid>
    </source>
</reference>
<dbReference type="Pfam" id="PF00528">
    <property type="entry name" value="BPD_transp_1"/>
    <property type="match status" value="1"/>
</dbReference>
<dbReference type="PANTHER" id="PTHR30151">
    <property type="entry name" value="ALKANE SULFONATE ABC TRANSPORTER-RELATED, MEMBRANE SUBUNIT"/>
    <property type="match status" value="1"/>
</dbReference>
<dbReference type="CDD" id="cd06261">
    <property type="entry name" value="TM_PBP2"/>
    <property type="match status" value="1"/>
</dbReference>
<dbReference type="EMBL" id="CP006991">
    <property type="protein sequence ID" value="AIC31369.1"/>
    <property type="molecule type" value="Genomic_DNA"/>
</dbReference>
<evidence type="ECO:0000256" key="3">
    <source>
        <dbReference type="ARBA" id="ARBA00022475"/>
    </source>
</evidence>
<dbReference type="GO" id="GO:0005886">
    <property type="term" value="C:plasma membrane"/>
    <property type="evidence" value="ECO:0007669"/>
    <property type="project" value="UniProtKB-SubCell"/>
</dbReference>
<dbReference type="PANTHER" id="PTHR30151:SF16">
    <property type="entry name" value="ABC TRANSPORTER PERMEASE PROTEIN"/>
    <property type="match status" value="1"/>
</dbReference>
<evidence type="ECO:0000256" key="6">
    <source>
        <dbReference type="ARBA" id="ARBA00023136"/>
    </source>
</evidence>
<comment type="subcellular location">
    <subcellularLocation>
        <location evidence="1 7">Cell membrane</location>
        <topology evidence="1 7">Multi-pass membrane protein</topology>
    </subcellularLocation>
</comment>
<name>A0A060ICJ0_RHIET</name>
<dbReference type="SUPFAM" id="SSF161098">
    <property type="entry name" value="MetI-like"/>
    <property type="match status" value="1"/>
</dbReference>
<keyword evidence="9" id="KW-0614">Plasmid</keyword>
<geneLocation type="plasmid" evidence="9 10">
    <name>pRetIE4771e</name>
</geneLocation>
<protein>
    <submittedName>
        <fullName evidence="9">Nitrate/sulfonate/bicarbonate ABC transporter permease protein</fullName>
    </submittedName>
</protein>
<accession>A0A060ICJ0</accession>
<sequence length="259" mass="28343">MRAMKKLTARLRFPQPSWRWAALPFLLTVWCLAASRVPSYVLPQPWEVAAEGLRWIQSGELGRQFLASLSREFGGFGVAILAALAIGVSAGLWRPFREFAQPLLALFMAIPPIAWAPLSLIFFGLGYLSIAVVIFIASAFPMAVTIQEGVRSIGSGEVRAARILGAKRFQLLAYVYFPASLPFLTAALRIGFAQAWRALVAAEMIGASQGIGWMVAMGGQVGNSAQVLLGIALIGLTAWLMESLVFQRIERRYEGWRGQ</sequence>
<feature type="transmembrane region" description="Helical" evidence="7">
    <location>
        <begin position="74"/>
        <end position="93"/>
    </location>
</feature>
<keyword evidence="4 7" id="KW-0812">Transmembrane</keyword>
<keyword evidence="3" id="KW-1003">Cell membrane</keyword>
<evidence type="ECO:0000256" key="2">
    <source>
        <dbReference type="ARBA" id="ARBA00022448"/>
    </source>
</evidence>
<dbReference type="InterPro" id="IPR000515">
    <property type="entry name" value="MetI-like"/>
</dbReference>
<evidence type="ECO:0000256" key="1">
    <source>
        <dbReference type="ARBA" id="ARBA00004651"/>
    </source>
</evidence>
<evidence type="ECO:0000256" key="5">
    <source>
        <dbReference type="ARBA" id="ARBA00022989"/>
    </source>
</evidence>
<dbReference type="AlphaFoldDB" id="A0A060ICJ0"/>
<keyword evidence="5 7" id="KW-1133">Transmembrane helix</keyword>
<evidence type="ECO:0000259" key="8">
    <source>
        <dbReference type="PROSITE" id="PS50928"/>
    </source>
</evidence>
<comment type="similarity">
    <text evidence="7">Belongs to the binding-protein-dependent transport system permease family.</text>
</comment>
<evidence type="ECO:0000313" key="9">
    <source>
        <dbReference type="EMBL" id="AIC31369.1"/>
    </source>
</evidence>
<evidence type="ECO:0000313" key="10">
    <source>
        <dbReference type="Proteomes" id="UP000027180"/>
    </source>
</evidence>
<keyword evidence="6 7" id="KW-0472">Membrane</keyword>
<evidence type="ECO:0000256" key="7">
    <source>
        <dbReference type="RuleBase" id="RU363032"/>
    </source>
</evidence>
<dbReference type="Proteomes" id="UP000027180">
    <property type="component" value="Plasmid pRetIE4771e"/>
</dbReference>